<keyword evidence="1" id="KW-1133">Transmembrane helix</keyword>
<keyword evidence="3" id="KW-1185">Reference proteome</keyword>
<dbReference type="PANTHER" id="PTHR28077">
    <property type="entry name" value="INOSITOL PHOSPHORYLCERAMIDE SYNTHASE REGULATORY SUBUNIT KEI1"/>
    <property type="match status" value="1"/>
</dbReference>
<dbReference type="InterPro" id="IPR013862">
    <property type="entry name" value="Kei1"/>
</dbReference>
<keyword evidence="1" id="KW-0472">Membrane</keyword>
<dbReference type="PANTHER" id="PTHR28077:SF1">
    <property type="entry name" value="INOSITOL PHOSPHORYLCERAMIDE SYNTHASE REGULATORY SUBUNIT KEI1"/>
    <property type="match status" value="1"/>
</dbReference>
<dbReference type="GO" id="GO:0006673">
    <property type="term" value="P:inositol phosphoceramide metabolic process"/>
    <property type="evidence" value="ECO:0007669"/>
    <property type="project" value="InterPro"/>
</dbReference>
<dbReference type="GO" id="GO:0070917">
    <property type="term" value="F:inositol phosphoceramide synthase regulator activity"/>
    <property type="evidence" value="ECO:0007669"/>
    <property type="project" value="InterPro"/>
</dbReference>
<evidence type="ECO:0000313" key="3">
    <source>
        <dbReference type="Proteomes" id="UP000191024"/>
    </source>
</evidence>
<feature type="transmembrane region" description="Helical" evidence="1">
    <location>
        <begin position="47"/>
        <end position="66"/>
    </location>
</feature>
<dbReference type="GO" id="GO:0070916">
    <property type="term" value="C:inositol phosphoceramide synthase complex"/>
    <property type="evidence" value="ECO:0007669"/>
    <property type="project" value="TreeGrafter"/>
</dbReference>
<feature type="transmembrane region" description="Helical" evidence="1">
    <location>
        <begin position="7"/>
        <end position="27"/>
    </location>
</feature>
<evidence type="ECO:0000256" key="1">
    <source>
        <dbReference type="SAM" id="Phobius"/>
    </source>
</evidence>
<gene>
    <name evidence="2" type="ORF">LAMI_0E13784G</name>
</gene>
<name>A0A1G4JRI2_9SACH</name>
<reference evidence="2 3" key="1">
    <citation type="submission" date="2016-03" db="EMBL/GenBank/DDBJ databases">
        <authorList>
            <person name="Devillers H."/>
        </authorList>
    </citation>
    <scope>NUCLEOTIDE SEQUENCE [LARGE SCALE GENOMIC DNA]</scope>
    <source>
        <strain evidence="2">CBS 11717</strain>
    </source>
</reference>
<dbReference type="Proteomes" id="UP000191024">
    <property type="component" value="Chromosome E"/>
</dbReference>
<evidence type="ECO:0000313" key="2">
    <source>
        <dbReference type="EMBL" id="SCU93271.1"/>
    </source>
</evidence>
<dbReference type="GO" id="GO:0000139">
    <property type="term" value="C:Golgi membrane"/>
    <property type="evidence" value="ECO:0007669"/>
    <property type="project" value="TreeGrafter"/>
</dbReference>
<organism evidence="2 3">
    <name type="scientific">Lachancea mirantina</name>
    <dbReference type="NCBI Taxonomy" id="1230905"/>
    <lineage>
        <taxon>Eukaryota</taxon>
        <taxon>Fungi</taxon>
        <taxon>Dikarya</taxon>
        <taxon>Ascomycota</taxon>
        <taxon>Saccharomycotina</taxon>
        <taxon>Saccharomycetes</taxon>
        <taxon>Saccharomycetales</taxon>
        <taxon>Saccharomycetaceae</taxon>
        <taxon>Lachancea</taxon>
    </lineage>
</organism>
<accession>A0A1G4JRI2</accession>
<feature type="transmembrane region" description="Helical" evidence="1">
    <location>
        <begin position="78"/>
        <end position="99"/>
    </location>
</feature>
<keyword evidence="1" id="KW-0812">Transmembrane</keyword>
<protein>
    <submittedName>
        <fullName evidence="2">LAMI_0E13784g1_1</fullName>
    </submittedName>
</protein>
<dbReference type="STRING" id="1230905.A0A1G4JRI2"/>
<sequence length="219" mass="24970">MSHLPQSFLGSFPLYLGVEIALGITILNKCSGFYGLLALFTGHPLDLLQWVLYLFSAFTLVVYAIGLSKTYKPDVLTFSLVVALFTLDTVLTCLFTLWFSNDWFSRGSGLEESRPELQNPGSALGPPPELVKRGSSLASQSASQGYEHSVTILFTILTLAARFYFNAILLAFLQRLLRHPKYMLDFDELQQDMKNKSFLQRYWRKCQLKCYYLCRQYLA</sequence>
<dbReference type="EMBL" id="LT598465">
    <property type="protein sequence ID" value="SCU93271.1"/>
    <property type="molecule type" value="Genomic_DNA"/>
</dbReference>
<dbReference type="Pfam" id="PF08552">
    <property type="entry name" value="Kei1"/>
    <property type="match status" value="1"/>
</dbReference>
<dbReference type="AlphaFoldDB" id="A0A1G4JRI2"/>
<dbReference type="OrthoDB" id="3338076at2759"/>
<feature type="transmembrane region" description="Helical" evidence="1">
    <location>
        <begin position="152"/>
        <end position="173"/>
    </location>
</feature>
<proteinExistence type="predicted"/>